<dbReference type="InParanoid" id="A0A5J5EI66"/>
<comment type="caution">
    <text evidence="2">The sequence shown here is derived from an EMBL/GenBank/DDBJ whole genome shotgun (WGS) entry which is preliminary data.</text>
</comment>
<evidence type="ECO:0000256" key="1">
    <source>
        <dbReference type="SAM" id="MobiDB-lite"/>
    </source>
</evidence>
<feature type="region of interest" description="Disordered" evidence="1">
    <location>
        <begin position="185"/>
        <end position="274"/>
    </location>
</feature>
<feature type="compositionally biased region" description="Basic and acidic residues" evidence="1">
    <location>
        <begin position="252"/>
        <end position="274"/>
    </location>
</feature>
<accession>A0A5J5EI66</accession>
<sequence length="316" mass="35389">MPTDSPRTPAASSGKRVVPMRLYFPDLEPTPSKKPSPPKTPASTTPRPDILVDGKRHKPVFLRTPGSLTKSAGPVFNATGSDEDDTDIQTPAESHEPETPNHSPVFVRTPSSGRPANRFSRDPALRDVEDDIEVLMQRPMRSSSRLAQAPARVKRGAHSPPSPAQVAKRLYTKALLNKGTAPKLIPRLDGIASPDIGTDIPDSNDVELTDDDLGPAEKNKHKSFYGPEMEELEKESEEEIEARMHTRPRAVKQKEKSKQAEELDAERQEEVREHPISVEEVKQLWKEHGGRENVDQGYIMAILECRKLRRTIDEWW</sequence>
<dbReference type="Proteomes" id="UP000326924">
    <property type="component" value="Unassembled WGS sequence"/>
</dbReference>
<organism evidence="2 3">
    <name type="scientific">Sphaerosporella brunnea</name>
    <dbReference type="NCBI Taxonomy" id="1250544"/>
    <lineage>
        <taxon>Eukaryota</taxon>
        <taxon>Fungi</taxon>
        <taxon>Dikarya</taxon>
        <taxon>Ascomycota</taxon>
        <taxon>Pezizomycotina</taxon>
        <taxon>Pezizomycetes</taxon>
        <taxon>Pezizales</taxon>
        <taxon>Pyronemataceae</taxon>
        <taxon>Sphaerosporella</taxon>
    </lineage>
</organism>
<dbReference type="EMBL" id="VXIS01000313">
    <property type="protein sequence ID" value="KAA8894767.1"/>
    <property type="molecule type" value="Genomic_DNA"/>
</dbReference>
<protein>
    <submittedName>
        <fullName evidence="2">Uncharacterized protein</fullName>
    </submittedName>
</protein>
<dbReference type="AlphaFoldDB" id="A0A5J5EI66"/>
<feature type="region of interest" description="Disordered" evidence="1">
    <location>
        <begin position="1"/>
        <end position="165"/>
    </location>
</feature>
<keyword evidence="3" id="KW-1185">Reference proteome</keyword>
<gene>
    <name evidence="2" type="ORF">FN846DRAFT_894781</name>
</gene>
<feature type="compositionally biased region" description="Acidic residues" evidence="1">
    <location>
        <begin position="202"/>
        <end position="214"/>
    </location>
</feature>
<proteinExistence type="predicted"/>
<reference evidence="2 3" key="1">
    <citation type="submission" date="2019-09" db="EMBL/GenBank/DDBJ databases">
        <title>Draft genome of the ectomycorrhizal ascomycete Sphaerosporella brunnea.</title>
        <authorList>
            <consortium name="DOE Joint Genome Institute"/>
            <person name="Benucci G.M."/>
            <person name="Marozzi G."/>
            <person name="Antonielli L."/>
            <person name="Sanchez S."/>
            <person name="Marco P."/>
            <person name="Wang X."/>
            <person name="Falini L.B."/>
            <person name="Barry K."/>
            <person name="Haridas S."/>
            <person name="Lipzen A."/>
            <person name="Labutti K."/>
            <person name="Grigoriev I.V."/>
            <person name="Murat C."/>
            <person name="Martin F."/>
            <person name="Albertini E."/>
            <person name="Donnini D."/>
            <person name="Bonito G."/>
        </authorList>
    </citation>
    <scope>NUCLEOTIDE SEQUENCE [LARGE SCALE GENOMIC DNA]</scope>
    <source>
        <strain evidence="2 3">Sb_GMNB300</strain>
    </source>
</reference>
<name>A0A5J5EI66_9PEZI</name>
<evidence type="ECO:0000313" key="3">
    <source>
        <dbReference type="Proteomes" id="UP000326924"/>
    </source>
</evidence>
<evidence type="ECO:0000313" key="2">
    <source>
        <dbReference type="EMBL" id="KAA8894767.1"/>
    </source>
</evidence>
<feature type="compositionally biased region" description="Acidic residues" evidence="1">
    <location>
        <begin position="228"/>
        <end position="240"/>
    </location>
</feature>